<gene>
    <name evidence="1" type="ORF">UFOVP1326_23</name>
    <name evidence="2" type="ORF">UFOVP1436_16</name>
</gene>
<proteinExistence type="predicted"/>
<reference evidence="1" key="1">
    <citation type="submission" date="2020-05" db="EMBL/GenBank/DDBJ databases">
        <authorList>
            <person name="Chiriac C."/>
            <person name="Salcher M."/>
            <person name="Ghai R."/>
            <person name="Kavagutti S V."/>
        </authorList>
    </citation>
    <scope>NUCLEOTIDE SEQUENCE</scope>
</reference>
<evidence type="ECO:0000313" key="2">
    <source>
        <dbReference type="EMBL" id="CAB4212512.1"/>
    </source>
</evidence>
<sequence>MRIDLYLFRQAGAQGAATHCSKGTGPHPGFEALGVAETGRAFGGLTVVVDCNCPRVRPLTSLDRQDQIEFS</sequence>
<dbReference type="EMBL" id="LR797388">
    <property type="protein sequence ID" value="CAB4212512.1"/>
    <property type="molecule type" value="Genomic_DNA"/>
</dbReference>
<organism evidence="1">
    <name type="scientific">uncultured Caudovirales phage</name>
    <dbReference type="NCBI Taxonomy" id="2100421"/>
    <lineage>
        <taxon>Viruses</taxon>
        <taxon>Duplodnaviria</taxon>
        <taxon>Heunggongvirae</taxon>
        <taxon>Uroviricota</taxon>
        <taxon>Caudoviricetes</taxon>
        <taxon>Peduoviridae</taxon>
        <taxon>Maltschvirus</taxon>
        <taxon>Maltschvirus maltsch</taxon>
    </lineage>
</organism>
<accession>A0A6J5RZ82</accession>
<evidence type="ECO:0000313" key="1">
    <source>
        <dbReference type="EMBL" id="CAB4199151.1"/>
    </source>
</evidence>
<dbReference type="EMBL" id="LR797276">
    <property type="protein sequence ID" value="CAB4199151.1"/>
    <property type="molecule type" value="Genomic_DNA"/>
</dbReference>
<protein>
    <submittedName>
        <fullName evidence="1">Uncharacterized protein</fullName>
    </submittedName>
</protein>
<name>A0A6J5RZ82_9CAUD</name>